<dbReference type="EMBL" id="JACHXF010000018">
    <property type="protein sequence ID" value="MBB3099388.1"/>
    <property type="molecule type" value="Genomic_DNA"/>
</dbReference>
<keyword evidence="3" id="KW-1185">Reference proteome</keyword>
<evidence type="ECO:0000313" key="3">
    <source>
        <dbReference type="Proteomes" id="UP000590749"/>
    </source>
</evidence>
<evidence type="ECO:0000313" key="2">
    <source>
        <dbReference type="EMBL" id="MBB3099388.1"/>
    </source>
</evidence>
<reference evidence="2 3" key="1">
    <citation type="submission" date="2020-08" db="EMBL/GenBank/DDBJ databases">
        <title>Genomic Encyclopedia of Type Strains, Phase III (KMG-III): the genomes of soil and plant-associated and newly described type strains.</title>
        <authorList>
            <person name="Whitman W."/>
        </authorList>
    </citation>
    <scope>NUCLEOTIDE SEQUENCE [LARGE SCALE GENOMIC DNA]</scope>
    <source>
        <strain evidence="2 3">CECT 3287</strain>
    </source>
</reference>
<feature type="region of interest" description="Disordered" evidence="1">
    <location>
        <begin position="118"/>
        <end position="138"/>
    </location>
</feature>
<dbReference type="Proteomes" id="UP000590749">
    <property type="component" value="Unassembled WGS sequence"/>
</dbReference>
<sequence>MSLHTVPLTRTQANDLIARRHRHHKPVHGLRFAIGLVDEVGQLRGAAVVGRPVARMTDPYRVAEVTRLVTDGVPNGCSMLYQAAARAAKAMGYERIQTFILLSEPGTSLRASGWEMDRTTKPEGWSRPSRIREDEHPTEAKMRWYRQLNTPRL</sequence>
<evidence type="ECO:0008006" key="4">
    <source>
        <dbReference type="Google" id="ProtNLM"/>
    </source>
</evidence>
<gene>
    <name evidence="2" type="ORF">FHR83_007094</name>
</gene>
<name>A0A7W5ANB8_9ACTN</name>
<evidence type="ECO:0000256" key="1">
    <source>
        <dbReference type="SAM" id="MobiDB-lite"/>
    </source>
</evidence>
<dbReference type="NCBIfam" id="NF045478">
    <property type="entry name" value="XF1762_fam"/>
    <property type="match status" value="1"/>
</dbReference>
<comment type="caution">
    <text evidence="2">The sequence shown here is derived from an EMBL/GenBank/DDBJ whole genome shotgun (WGS) entry which is preliminary data.</text>
</comment>
<dbReference type="RefSeq" id="WP_203834178.1">
    <property type="nucleotide sequence ID" value="NZ_BMPW01000021.1"/>
</dbReference>
<accession>A0A7W5ANB8</accession>
<proteinExistence type="predicted"/>
<dbReference type="AlphaFoldDB" id="A0A7W5ANB8"/>
<dbReference type="InterPro" id="IPR053780">
    <property type="entry name" value="Gp66-like"/>
</dbReference>
<organism evidence="2 3">
    <name type="scientific">Actinoplanes campanulatus</name>
    <dbReference type="NCBI Taxonomy" id="113559"/>
    <lineage>
        <taxon>Bacteria</taxon>
        <taxon>Bacillati</taxon>
        <taxon>Actinomycetota</taxon>
        <taxon>Actinomycetes</taxon>
        <taxon>Micromonosporales</taxon>
        <taxon>Micromonosporaceae</taxon>
        <taxon>Actinoplanes</taxon>
    </lineage>
</organism>
<protein>
    <recommendedName>
        <fullName evidence="4">N-acetyltransferase domain-containing protein</fullName>
    </recommendedName>
</protein>